<evidence type="ECO:0000259" key="1">
    <source>
        <dbReference type="PROSITE" id="PS50967"/>
    </source>
</evidence>
<dbReference type="PROSITE" id="PS50967">
    <property type="entry name" value="HRDC"/>
    <property type="match status" value="1"/>
</dbReference>
<dbReference type="InterPro" id="IPR002562">
    <property type="entry name" value="3'-5'_exonuclease_dom"/>
</dbReference>
<dbReference type="Pfam" id="PF01612">
    <property type="entry name" value="DNA_pol_A_exo1"/>
    <property type="match status" value="1"/>
</dbReference>
<dbReference type="PANTHER" id="PTHR47649:SF1">
    <property type="entry name" value="RIBONUCLEASE D"/>
    <property type="match status" value="1"/>
</dbReference>
<protein>
    <submittedName>
        <fullName evidence="2">Ribonuclease D</fullName>
    </submittedName>
</protein>
<gene>
    <name evidence="2" type="ORF">JZY06_01720</name>
</gene>
<dbReference type="InterPro" id="IPR041605">
    <property type="entry name" value="Exo_C"/>
</dbReference>
<dbReference type="InterPro" id="IPR051086">
    <property type="entry name" value="RNase_D-like"/>
</dbReference>
<evidence type="ECO:0000313" key="3">
    <source>
        <dbReference type="Proteomes" id="UP000664332"/>
    </source>
</evidence>
<dbReference type="Pfam" id="PF18305">
    <property type="entry name" value="DNA_pol_A_exoN"/>
    <property type="match status" value="1"/>
</dbReference>
<dbReference type="PANTHER" id="PTHR47649">
    <property type="entry name" value="RIBONUCLEASE D"/>
    <property type="match status" value="1"/>
</dbReference>
<sequence>MAHALSAPRDGVPPLAHSAREIRQAAELLAGGIGPLAVDTERASGYRYDDRAFVLQFKRRGAGLVLIDPEGLREVVTAHLAPAINGVDWIIHAATTDLPCLAELGLYPGSLFDTELAGRLAGYSKVNLGAMVEQVLGYELAKNHGWEDWSTRPLPADWLTYAALDVELLIELAEAMSEILSLQGKLDWAEEEFDYILRTHDHGLSDMAHTWQDSKGVLGLKSNEQRCVFRALWTEREKSARSRDVAVGRVLSNRAMLAAARTLPDSPDELAKVKGFPGRHRGARHKWFQVIAAARNTDPATWPGPVRRPHRVPGRSGWANYPEAEAVLADVRHSLQDIADEVDVPLENLLKPATVRELVWLTVEEHSIVCIGELIDEMTRLEARPWQIGLTAPTMAAVIFGDRG</sequence>
<dbReference type="SMART" id="SM00474">
    <property type="entry name" value="35EXOc"/>
    <property type="match status" value="1"/>
</dbReference>
<dbReference type="AlphaFoldDB" id="A0A939IWF4"/>
<organism evidence="2 3">
    <name type="scientific">Corynebacterium mendelii</name>
    <dbReference type="NCBI Taxonomy" id="2765362"/>
    <lineage>
        <taxon>Bacteria</taxon>
        <taxon>Bacillati</taxon>
        <taxon>Actinomycetota</taxon>
        <taxon>Actinomycetes</taxon>
        <taxon>Mycobacteriales</taxon>
        <taxon>Corynebacteriaceae</taxon>
        <taxon>Corynebacterium</taxon>
    </lineage>
</organism>
<dbReference type="Gene3D" id="1.10.150.80">
    <property type="entry name" value="HRDC domain"/>
    <property type="match status" value="2"/>
</dbReference>
<keyword evidence="3" id="KW-1185">Reference proteome</keyword>
<evidence type="ECO:0000313" key="2">
    <source>
        <dbReference type="EMBL" id="MBN9643355.1"/>
    </source>
</evidence>
<feature type="domain" description="HRDC" evidence="1">
    <location>
        <begin position="222"/>
        <end position="301"/>
    </location>
</feature>
<proteinExistence type="predicted"/>
<dbReference type="Pfam" id="PF00570">
    <property type="entry name" value="HRDC"/>
    <property type="match status" value="1"/>
</dbReference>
<dbReference type="RefSeq" id="WP_207117983.1">
    <property type="nucleotide sequence ID" value="NZ_JAFLEQ010000003.1"/>
</dbReference>
<dbReference type="SUPFAM" id="SSF53098">
    <property type="entry name" value="Ribonuclease H-like"/>
    <property type="match status" value="1"/>
</dbReference>
<dbReference type="Gene3D" id="3.30.420.10">
    <property type="entry name" value="Ribonuclease H-like superfamily/Ribonuclease H"/>
    <property type="match status" value="1"/>
</dbReference>
<dbReference type="EMBL" id="JAFLEQ010000003">
    <property type="protein sequence ID" value="MBN9643355.1"/>
    <property type="molecule type" value="Genomic_DNA"/>
</dbReference>
<dbReference type="CDD" id="cd06142">
    <property type="entry name" value="RNaseD_exo"/>
    <property type="match status" value="1"/>
</dbReference>
<accession>A0A939IWF4</accession>
<dbReference type="GO" id="GO:0008408">
    <property type="term" value="F:3'-5' exonuclease activity"/>
    <property type="evidence" value="ECO:0007669"/>
    <property type="project" value="InterPro"/>
</dbReference>
<dbReference type="InterPro" id="IPR010997">
    <property type="entry name" value="HRDC-like_sf"/>
</dbReference>
<name>A0A939IWF4_9CORY</name>
<dbReference type="GO" id="GO:0000166">
    <property type="term" value="F:nucleotide binding"/>
    <property type="evidence" value="ECO:0007669"/>
    <property type="project" value="InterPro"/>
</dbReference>
<dbReference type="InterPro" id="IPR044876">
    <property type="entry name" value="HRDC_dom_sf"/>
</dbReference>
<dbReference type="SMART" id="SM00341">
    <property type="entry name" value="HRDC"/>
    <property type="match status" value="1"/>
</dbReference>
<dbReference type="InterPro" id="IPR012337">
    <property type="entry name" value="RNaseH-like_sf"/>
</dbReference>
<dbReference type="InterPro" id="IPR036397">
    <property type="entry name" value="RNaseH_sf"/>
</dbReference>
<reference evidence="2" key="1">
    <citation type="submission" date="2021-03" db="EMBL/GenBank/DDBJ databases">
        <authorList>
            <person name="Sun Q."/>
        </authorList>
    </citation>
    <scope>NUCLEOTIDE SEQUENCE</scope>
    <source>
        <strain evidence="2">CCM 8862</strain>
    </source>
</reference>
<dbReference type="GO" id="GO:0003676">
    <property type="term" value="F:nucleic acid binding"/>
    <property type="evidence" value="ECO:0007669"/>
    <property type="project" value="InterPro"/>
</dbReference>
<dbReference type="InterPro" id="IPR002121">
    <property type="entry name" value="HRDC_dom"/>
</dbReference>
<comment type="caution">
    <text evidence="2">The sequence shown here is derived from an EMBL/GenBank/DDBJ whole genome shotgun (WGS) entry which is preliminary data.</text>
</comment>
<dbReference type="SUPFAM" id="SSF47819">
    <property type="entry name" value="HRDC-like"/>
    <property type="match status" value="1"/>
</dbReference>
<dbReference type="GO" id="GO:0006139">
    <property type="term" value="P:nucleobase-containing compound metabolic process"/>
    <property type="evidence" value="ECO:0007669"/>
    <property type="project" value="InterPro"/>
</dbReference>
<dbReference type="Proteomes" id="UP000664332">
    <property type="component" value="Unassembled WGS sequence"/>
</dbReference>